<evidence type="ECO:0000313" key="3">
    <source>
        <dbReference type="Proteomes" id="UP000325315"/>
    </source>
</evidence>
<evidence type="ECO:0000259" key="1">
    <source>
        <dbReference type="Pfam" id="PF07727"/>
    </source>
</evidence>
<protein>
    <submittedName>
        <fullName evidence="2">Retrovirus-related Pol polyprotein from transposon TNT 1-94</fullName>
    </submittedName>
</protein>
<proteinExistence type="predicted"/>
<dbReference type="EMBL" id="SMMG02000006">
    <property type="protein sequence ID" value="KAA3470648.1"/>
    <property type="molecule type" value="Genomic_DNA"/>
</dbReference>
<name>A0A5B6VNS9_9ROSI</name>
<dbReference type="OrthoDB" id="1917367at2759"/>
<dbReference type="AlphaFoldDB" id="A0A5B6VNS9"/>
<dbReference type="InterPro" id="IPR013103">
    <property type="entry name" value="RVT_2"/>
</dbReference>
<organism evidence="2 3">
    <name type="scientific">Gossypium australe</name>
    <dbReference type="NCBI Taxonomy" id="47621"/>
    <lineage>
        <taxon>Eukaryota</taxon>
        <taxon>Viridiplantae</taxon>
        <taxon>Streptophyta</taxon>
        <taxon>Embryophyta</taxon>
        <taxon>Tracheophyta</taxon>
        <taxon>Spermatophyta</taxon>
        <taxon>Magnoliopsida</taxon>
        <taxon>eudicotyledons</taxon>
        <taxon>Gunneridae</taxon>
        <taxon>Pentapetalae</taxon>
        <taxon>rosids</taxon>
        <taxon>malvids</taxon>
        <taxon>Malvales</taxon>
        <taxon>Malvaceae</taxon>
        <taxon>Malvoideae</taxon>
        <taxon>Gossypium</taxon>
    </lineage>
</organism>
<feature type="domain" description="Reverse transcriptase Ty1/copia-type" evidence="1">
    <location>
        <begin position="63"/>
        <end position="125"/>
    </location>
</feature>
<comment type="caution">
    <text evidence="2">The sequence shown here is derived from an EMBL/GenBank/DDBJ whole genome shotgun (WGS) entry which is preliminary data.</text>
</comment>
<dbReference type="Proteomes" id="UP000325315">
    <property type="component" value="Unassembled WGS sequence"/>
</dbReference>
<dbReference type="Pfam" id="PF07727">
    <property type="entry name" value="RVT_2"/>
    <property type="match status" value="1"/>
</dbReference>
<sequence>MGYSDTMHHNLESAKTGMVHRLSSLPKMKWYLVLTKDVPIKGLSAQPEEVWTFEANVTRAMEALPPRKKGLGSKWVYKKKYNSNGSIKRLKDCLVVLDNHQIEGIYYNEAFSPVAKMVIVRTFLVNVVSKN</sequence>
<evidence type="ECO:0000313" key="2">
    <source>
        <dbReference type="EMBL" id="KAA3470648.1"/>
    </source>
</evidence>
<accession>A0A5B6VNS9</accession>
<gene>
    <name evidence="2" type="ORF">EPI10_016337</name>
</gene>
<reference evidence="2" key="1">
    <citation type="submission" date="2019-08" db="EMBL/GenBank/DDBJ databases">
        <authorList>
            <person name="Liu F."/>
        </authorList>
    </citation>
    <scope>NUCLEOTIDE SEQUENCE [LARGE SCALE GENOMIC DNA]</scope>
    <source>
        <strain evidence="2">PA1801</strain>
        <tissue evidence="2">Leaf</tissue>
    </source>
</reference>
<keyword evidence="3" id="KW-1185">Reference proteome</keyword>